<feature type="transmembrane region" description="Helical" evidence="1">
    <location>
        <begin position="49"/>
        <end position="71"/>
    </location>
</feature>
<reference evidence="2" key="1">
    <citation type="submission" date="2022-04" db="EMBL/GenBank/DDBJ databases">
        <title>Halocatena sp. nov., isolated from a salt lake.</title>
        <authorList>
            <person name="Cui H.-L."/>
        </authorList>
    </citation>
    <scope>NUCLEOTIDE SEQUENCE</scope>
    <source>
        <strain evidence="2">AD-1</strain>
    </source>
</reference>
<dbReference type="KEGG" id="haad:MW046_02635"/>
<accession>A0A8U0A2S3</accession>
<dbReference type="GeneID" id="71926908"/>
<organism evidence="2 3">
    <name type="scientific">Halocatena salina</name>
    <dbReference type="NCBI Taxonomy" id="2934340"/>
    <lineage>
        <taxon>Archaea</taxon>
        <taxon>Methanobacteriati</taxon>
        <taxon>Methanobacteriota</taxon>
        <taxon>Stenosarchaea group</taxon>
        <taxon>Halobacteria</taxon>
        <taxon>Halobacteriales</taxon>
        <taxon>Natronomonadaceae</taxon>
        <taxon>Halocatena</taxon>
    </lineage>
</organism>
<keyword evidence="1" id="KW-0472">Membrane</keyword>
<proteinExistence type="predicted"/>
<keyword evidence="3" id="KW-1185">Reference proteome</keyword>
<protein>
    <submittedName>
        <fullName evidence="2">Uncharacterized protein</fullName>
    </submittedName>
</protein>
<dbReference type="EMBL" id="CP096019">
    <property type="protein sequence ID" value="UPM43354.1"/>
    <property type="molecule type" value="Genomic_DNA"/>
</dbReference>
<evidence type="ECO:0000313" key="2">
    <source>
        <dbReference type="EMBL" id="UPM43354.1"/>
    </source>
</evidence>
<gene>
    <name evidence="2" type="ORF">MW046_02635</name>
</gene>
<dbReference type="RefSeq" id="WP_247994021.1">
    <property type="nucleotide sequence ID" value="NZ_CP096019.1"/>
</dbReference>
<evidence type="ECO:0000313" key="3">
    <source>
        <dbReference type="Proteomes" id="UP000831768"/>
    </source>
</evidence>
<keyword evidence="1" id="KW-0812">Transmembrane</keyword>
<feature type="transmembrane region" description="Helical" evidence="1">
    <location>
        <begin position="91"/>
        <end position="113"/>
    </location>
</feature>
<dbReference type="Proteomes" id="UP000831768">
    <property type="component" value="Chromosome"/>
</dbReference>
<dbReference type="AlphaFoldDB" id="A0A8U0A2S3"/>
<name>A0A8U0A2S3_9EURY</name>
<keyword evidence="1" id="KW-1133">Transmembrane helix</keyword>
<evidence type="ECO:0000256" key="1">
    <source>
        <dbReference type="SAM" id="Phobius"/>
    </source>
</evidence>
<sequence length="162" mass="17721">MGRISDRVPESVSSSFGQVRGGYRRVSYVVWWIWNKLVRIVTQSGWEDFRISAIVTVGLVGPLWLILVAAYDFGLIVVGRILCTSGWMGLGIAPMIATVLQFTTIVFFTKFLVRSMIRLSRAGSQTPDIMGPTFSLAGALFPTVITSVLQIGQSTIAVCLST</sequence>